<dbReference type="EMBL" id="SUMC01000079">
    <property type="protein sequence ID" value="TKA00844.1"/>
    <property type="molecule type" value="Genomic_DNA"/>
</dbReference>
<sequence>MARTSVEYRGRATALSRIRVTRLGVAATAVMLTAALGGCAQAPGSATAAPKGVTVLDYGVTTKSLSSIPLLVGEAKGFFSDAGVKLNVAVVGQSGKVCQQVIAGALNVGECSTSDAIQAIGSGGKITIPFFMSQSVLPNSVYAKPGITSWSQLKGKTVMVAGPRDNTMYFTKLMAAAGGLNLKDVTLQYAGSSTDRFAALKSGAVDATILTTPYDFKAKTAGFTQLDDLTKHLPASQYAGNGVVVGRRWAANNKPVLKKLYSAMEKSLAYALDPKNKADVISVLQQQAKVDAPTAQWGYTKLLSSGYFFTGGKPDNGGLNGTVSSLKSLGFLSHGTVPSNTDICDETLVLGSS</sequence>
<comment type="subcellular location">
    <subcellularLocation>
        <location evidence="1">Periplasm</location>
    </subcellularLocation>
</comment>
<dbReference type="Proteomes" id="UP000305778">
    <property type="component" value="Unassembled WGS sequence"/>
</dbReference>
<dbReference type="Gene3D" id="3.40.190.10">
    <property type="entry name" value="Periplasmic binding protein-like II"/>
    <property type="match status" value="2"/>
</dbReference>
<dbReference type="PANTHER" id="PTHR30024">
    <property type="entry name" value="ALIPHATIC SULFONATES-BINDING PROTEIN-RELATED"/>
    <property type="match status" value="1"/>
</dbReference>
<comment type="similarity">
    <text evidence="2">Belongs to the bacterial solute-binding protein SsuA/TauA family.</text>
</comment>
<evidence type="ECO:0000313" key="6">
    <source>
        <dbReference type="EMBL" id="TKA00844.1"/>
    </source>
</evidence>
<dbReference type="GO" id="GO:0042597">
    <property type="term" value="C:periplasmic space"/>
    <property type="evidence" value="ECO:0007669"/>
    <property type="project" value="UniProtKB-SubCell"/>
</dbReference>
<evidence type="ECO:0000256" key="2">
    <source>
        <dbReference type="ARBA" id="ARBA00010742"/>
    </source>
</evidence>
<dbReference type="InterPro" id="IPR015168">
    <property type="entry name" value="SsuA/THI5"/>
</dbReference>
<evidence type="ECO:0000256" key="4">
    <source>
        <dbReference type="SAM" id="SignalP"/>
    </source>
</evidence>
<feature type="signal peptide" evidence="4">
    <location>
        <begin position="1"/>
        <end position="42"/>
    </location>
</feature>
<evidence type="ECO:0000256" key="1">
    <source>
        <dbReference type="ARBA" id="ARBA00004418"/>
    </source>
</evidence>
<dbReference type="SUPFAM" id="SSF53850">
    <property type="entry name" value="Periplasmic binding protein-like II"/>
    <property type="match status" value="1"/>
</dbReference>
<evidence type="ECO:0000259" key="5">
    <source>
        <dbReference type="Pfam" id="PF09084"/>
    </source>
</evidence>
<feature type="domain" description="SsuA/THI5-like" evidence="5">
    <location>
        <begin position="67"/>
        <end position="274"/>
    </location>
</feature>
<proteinExistence type="inferred from homology"/>
<protein>
    <submittedName>
        <fullName evidence="6">ABC transporter substrate-binding protein</fullName>
    </submittedName>
</protein>
<reference evidence="6 7" key="1">
    <citation type="submission" date="2019-04" db="EMBL/GenBank/DDBJ databases">
        <title>Streptomyces oryziradicis sp. nov., a novel actinomycete isolated from rhizosphere soil of rice (Oryza sativa L.).</title>
        <authorList>
            <person name="Li C."/>
        </authorList>
    </citation>
    <scope>NUCLEOTIDE SEQUENCE [LARGE SCALE GENOMIC DNA]</scope>
    <source>
        <strain evidence="6 7">NEAU-C40</strain>
    </source>
</reference>
<evidence type="ECO:0000313" key="7">
    <source>
        <dbReference type="Proteomes" id="UP000305778"/>
    </source>
</evidence>
<evidence type="ECO:0000256" key="3">
    <source>
        <dbReference type="ARBA" id="ARBA00022729"/>
    </source>
</evidence>
<dbReference type="AlphaFoldDB" id="A0A4U0RWY8"/>
<feature type="chain" id="PRO_5038458566" evidence="4">
    <location>
        <begin position="43"/>
        <end position="353"/>
    </location>
</feature>
<name>A0A4U0RWY8_9ACTN</name>
<accession>A0A4U0RWY8</accession>
<keyword evidence="7" id="KW-1185">Reference proteome</keyword>
<keyword evidence="3 4" id="KW-0732">Signal</keyword>
<gene>
    <name evidence="6" type="ORF">FCI23_41805</name>
</gene>
<organism evidence="6 7">
    <name type="scientific">Actinacidiphila oryziradicis</name>
    <dbReference type="NCBI Taxonomy" id="2571141"/>
    <lineage>
        <taxon>Bacteria</taxon>
        <taxon>Bacillati</taxon>
        <taxon>Actinomycetota</taxon>
        <taxon>Actinomycetes</taxon>
        <taxon>Kitasatosporales</taxon>
        <taxon>Streptomycetaceae</taxon>
        <taxon>Actinacidiphila</taxon>
    </lineage>
</organism>
<dbReference type="PANTHER" id="PTHR30024:SF47">
    <property type="entry name" value="TAURINE-BINDING PERIPLASMIC PROTEIN"/>
    <property type="match status" value="1"/>
</dbReference>
<dbReference type="RefSeq" id="WP_136729316.1">
    <property type="nucleotide sequence ID" value="NZ_SUMC01000079.1"/>
</dbReference>
<dbReference type="OrthoDB" id="9806288at2"/>
<dbReference type="Pfam" id="PF09084">
    <property type="entry name" value="NMT1"/>
    <property type="match status" value="1"/>
</dbReference>
<comment type="caution">
    <text evidence="6">The sequence shown here is derived from an EMBL/GenBank/DDBJ whole genome shotgun (WGS) entry which is preliminary data.</text>
</comment>